<dbReference type="PANTHER" id="PTHR24100:SF154">
    <property type="entry name" value="BUTYROPHILIN SUBFAMILY 3 MEMBER A3-LIKE"/>
    <property type="match status" value="1"/>
</dbReference>
<protein>
    <recommendedName>
        <fullName evidence="8">Ig-like domain-containing protein</fullName>
    </recommendedName>
</protein>
<dbReference type="GO" id="GO:0050852">
    <property type="term" value="P:T cell receptor signaling pathway"/>
    <property type="evidence" value="ECO:0007669"/>
    <property type="project" value="TreeGrafter"/>
</dbReference>
<evidence type="ECO:0000256" key="1">
    <source>
        <dbReference type="ARBA" id="ARBA00004370"/>
    </source>
</evidence>
<dbReference type="OMA" id="VVSKWMS"/>
<proteinExistence type="predicted"/>
<keyword evidence="5" id="KW-0325">Glycoprotein</keyword>
<keyword evidence="4" id="KW-1015">Disulfide bond</keyword>
<evidence type="ECO:0000256" key="3">
    <source>
        <dbReference type="ARBA" id="ARBA00023136"/>
    </source>
</evidence>
<evidence type="ECO:0000256" key="2">
    <source>
        <dbReference type="ARBA" id="ARBA00022729"/>
    </source>
</evidence>
<dbReference type="GO" id="GO:0001817">
    <property type="term" value="P:regulation of cytokine production"/>
    <property type="evidence" value="ECO:0007669"/>
    <property type="project" value="TreeGrafter"/>
</dbReference>
<evidence type="ECO:0000256" key="7">
    <source>
        <dbReference type="SAM" id="SignalP"/>
    </source>
</evidence>
<evidence type="ECO:0000256" key="5">
    <source>
        <dbReference type="ARBA" id="ARBA00023180"/>
    </source>
</evidence>
<comment type="subcellular location">
    <subcellularLocation>
        <location evidence="1">Membrane</location>
    </subcellularLocation>
</comment>
<dbReference type="Proteomes" id="UP000694892">
    <property type="component" value="Chromosome 8L"/>
</dbReference>
<dbReference type="SUPFAM" id="SSF48726">
    <property type="entry name" value="Immunoglobulin"/>
    <property type="match status" value="1"/>
</dbReference>
<dbReference type="GO" id="GO:1903037">
    <property type="term" value="P:regulation of leukocyte cell-cell adhesion"/>
    <property type="evidence" value="ECO:0007669"/>
    <property type="project" value="UniProtKB-ARBA"/>
</dbReference>
<dbReference type="InterPro" id="IPR013106">
    <property type="entry name" value="Ig_V-set"/>
</dbReference>
<reference evidence="10" key="1">
    <citation type="journal article" date="2016" name="Nature">
        <title>Genome evolution in the allotetraploid frog Xenopus laevis.</title>
        <authorList>
            <person name="Session A.M."/>
            <person name="Uno Y."/>
            <person name="Kwon T."/>
            <person name="Chapman J.A."/>
            <person name="Toyoda A."/>
            <person name="Takahashi S."/>
            <person name="Fukui A."/>
            <person name="Hikosaka A."/>
            <person name="Suzuki A."/>
            <person name="Kondo M."/>
            <person name="van Heeringen S.J."/>
            <person name="Quigley I."/>
            <person name="Heinz S."/>
            <person name="Ogino H."/>
            <person name="Ochi H."/>
            <person name="Hellsten U."/>
            <person name="Lyons J.B."/>
            <person name="Simakov O."/>
            <person name="Putnam N."/>
            <person name="Stites J."/>
            <person name="Kuroki Y."/>
            <person name="Tanaka T."/>
            <person name="Michiue T."/>
            <person name="Watanabe M."/>
            <person name="Bogdanovic O."/>
            <person name="Lister R."/>
            <person name="Georgiou G."/>
            <person name="Paranjpe S.S."/>
            <person name="van Kruijsbergen I."/>
            <person name="Shu S."/>
            <person name="Carlson J."/>
            <person name="Kinoshita T."/>
            <person name="Ohta Y."/>
            <person name="Mawaribuchi S."/>
            <person name="Jenkins J."/>
            <person name="Grimwood J."/>
            <person name="Schmutz J."/>
            <person name="Mitros T."/>
            <person name="Mozaffari S.V."/>
            <person name="Suzuki Y."/>
            <person name="Haramoto Y."/>
            <person name="Yamamoto T.S."/>
            <person name="Takagi C."/>
            <person name="Heald R."/>
            <person name="Miller K."/>
            <person name="Haudenschild C."/>
            <person name="Kitzman J."/>
            <person name="Nakayama T."/>
            <person name="Izutsu Y."/>
            <person name="Robert J."/>
            <person name="Fortriede J."/>
            <person name="Burns K."/>
            <person name="Lotay V."/>
            <person name="Karimi K."/>
            <person name="Yasuoka Y."/>
            <person name="Dichmann D.S."/>
            <person name="Flajnik M.F."/>
            <person name="Houston D.W."/>
            <person name="Shendure J."/>
            <person name="DuPasquier L."/>
            <person name="Vize P.D."/>
            <person name="Zorn A.M."/>
            <person name="Ito M."/>
            <person name="Marcotte E.M."/>
            <person name="Wallingford J.B."/>
            <person name="Ito Y."/>
            <person name="Asashima M."/>
            <person name="Ueno N."/>
            <person name="Matsuda Y."/>
            <person name="Veenstra G.J."/>
            <person name="Fujiyama A."/>
            <person name="Harland R.M."/>
            <person name="Taira M."/>
            <person name="Rokhsar D.S."/>
        </authorList>
    </citation>
    <scope>NUCLEOTIDE SEQUENCE [LARGE SCALE GENOMIC DNA]</scope>
    <source>
        <strain evidence="10">J</strain>
    </source>
</reference>
<dbReference type="PANTHER" id="PTHR24100">
    <property type="entry name" value="BUTYROPHILIN"/>
    <property type="match status" value="1"/>
</dbReference>
<dbReference type="FunFam" id="2.60.40.10:FF:000142">
    <property type="entry name" value="V-set domain-containing T-cell activation inhibitor 1"/>
    <property type="match status" value="1"/>
</dbReference>
<feature type="domain" description="Ig-like" evidence="8">
    <location>
        <begin position="25"/>
        <end position="136"/>
    </location>
</feature>
<name>A0A974H9C4_XENLA</name>
<dbReference type="AlphaFoldDB" id="A0A974H9C4"/>
<dbReference type="InterPro" id="IPR036179">
    <property type="entry name" value="Ig-like_dom_sf"/>
</dbReference>
<keyword evidence="3" id="KW-0472">Membrane</keyword>
<feature type="signal peptide" evidence="7">
    <location>
        <begin position="1"/>
        <end position="24"/>
    </location>
</feature>
<dbReference type="GO" id="GO:0050863">
    <property type="term" value="P:regulation of T cell activation"/>
    <property type="evidence" value="ECO:0007669"/>
    <property type="project" value="UniProtKB-ARBA"/>
</dbReference>
<sequence length="140" mass="15519">MTGHGITIVFQVIGLLTALRTTSGKRFTVVSTGSPVPATLGNDSYLCCRLEPEISAENMTIKFHVGDYNICLYKNGKEDLSNQNETYKDRVELLTENITVGQVTLWIKNIQQSDTGNYTCTFVSDDFSSIATMELHVNSK</sequence>
<dbReference type="Gene3D" id="2.60.40.10">
    <property type="entry name" value="Immunoglobulins"/>
    <property type="match status" value="1"/>
</dbReference>
<dbReference type="EMBL" id="CM004480">
    <property type="protein sequence ID" value="OCT69425.1"/>
    <property type="molecule type" value="Genomic_DNA"/>
</dbReference>
<dbReference type="PROSITE" id="PS50835">
    <property type="entry name" value="IG_LIKE"/>
    <property type="match status" value="1"/>
</dbReference>
<feature type="chain" id="PRO_5037501616" description="Ig-like domain-containing protein" evidence="7">
    <location>
        <begin position="25"/>
        <end position="140"/>
    </location>
</feature>
<evidence type="ECO:0000259" key="8">
    <source>
        <dbReference type="PROSITE" id="PS50835"/>
    </source>
</evidence>
<dbReference type="InterPro" id="IPR050504">
    <property type="entry name" value="IgSF_BTN/MOG"/>
</dbReference>
<evidence type="ECO:0000313" key="10">
    <source>
        <dbReference type="Proteomes" id="UP000694892"/>
    </source>
</evidence>
<dbReference type="GO" id="GO:0005102">
    <property type="term" value="F:signaling receptor binding"/>
    <property type="evidence" value="ECO:0007669"/>
    <property type="project" value="TreeGrafter"/>
</dbReference>
<keyword evidence="2 7" id="KW-0732">Signal</keyword>
<keyword evidence="6" id="KW-0393">Immunoglobulin domain</keyword>
<organism evidence="9 10">
    <name type="scientific">Xenopus laevis</name>
    <name type="common">African clawed frog</name>
    <dbReference type="NCBI Taxonomy" id="8355"/>
    <lineage>
        <taxon>Eukaryota</taxon>
        <taxon>Metazoa</taxon>
        <taxon>Chordata</taxon>
        <taxon>Craniata</taxon>
        <taxon>Vertebrata</taxon>
        <taxon>Euteleostomi</taxon>
        <taxon>Amphibia</taxon>
        <taxon>Batrachia</taxon>
        <taxon>Anura</taxon>
        <taxon>Pipoidea</taxon>
        <taxon>Pipidae</taxon>
        <taxon>Xenopodinae</taxon>
        <taxon>Xenopus</taxon>
        <taxon>Xenopus</taxon>
    </lineage>
</organism>
<evidence type="ECO:0000256" key="4">
    <source>
        <dbReference type="ARBA" id="ARBA00023157"/>
    </source>
</evidence>
<dbReference type="InterPro" id="IPR007110">
    <property type="entry name" value="Ig-like_dom"/>
</dbReference>
<evidence type="ECO:0000313" key="9">
    <source>
        <dbReference type="EMBL" id="OCT69425.1"/>
    </source>
</evidence>
<dbReference type="GO" id="GO:0009897">
    <property type="term" value="C:external side of plasma membrane"/>
    <property type="evidence" value="ECO:0007669"/>
    <property type="project" value="TreeGrafter"/>
</dbReference>
<dbReference type="InterPro" id="IPR013783">
    <property type="entry name" value="Ig-like_fold"/>
</dbReference>
<evidence type="ECO:0000256" key="6">
    <source>
        <dbReference type="ARBA" id="ARBA00023319"/>
    </source>
</evidence>
<dbReference type="Pfam" id="PF07686">
    <property type="entry name" value="V-set"/>
    <property type="match status" value="1"/>
</dbReference>
<accession>A0A974H9C4</accession>
<gene>
    <name evidence="9" type="ORF">XELAEV_18040735mg</name>
</gene>